<dbReference type="PANTHER" id="PTHR46825">
    <property type="entry name" value="D-ALANYL-D-ALANINE-CARBOXYPEPTIDASE/ENDOPEPTIDASE AMPH"/>
    <property type="match status" value="1"/>
</dbReference>
<evidence type="ECO:0000256" key="4">
    <source>
        <dbReference type="ARBA" id="ARBA00023251"/>
    </source>
</evidence>
<dbReference type="PATRIC" id="fig|582475.4.peg.4266"/>
<comment type="catalytic activity">
    <reaction evidence="1 5">
        <text>a beta-lactam + H2O = a substituted beta-amino acid</text>
        <dbReference type="Rhea" id="RHEA:20401"/>
        <dbReference type="ChEBI" id="CHEBI:15377"/>
        <dbReference type="ChEBI" id="CHEBI:35627"/>
        <dbReference type="ChEBI" id="CHEBI:140347"/>
        <dbReference type="EC" id="3.5.2.6"/>
    </reaction>
</comment>
<name>A0A0K9F7X9_9BACI</name>
<protein>
    <recommendedName>
        <fullName evidence="5">Beta-lactamase</fullName>
        <ecNumber evidence="5">3.5.2.6</ecNumber>
    </recommendedName>
</protein>
<evidence type="ECO:0000313" key="7">
    <source>
        <dbReference type="EMBL" id="KMY30201.1"/>
    </source>
</evidence>
<dbReference type="InterPro" id="IPR001466">
    <property type="entry name" value="Beta-lactam-related"/>
</dbReference>
<organism evidence="7 8">
    <name type="scientific">Lysinibacillus xylanilyticus</name>
    <dbReference type="NCBI Taxonomy" id="582475"/>
    <lineage>
        <taxon>Bacteria</taxon>
        <taxon>Bacillati</taxon>
        <taxon>Bacillota</taxon>
        <taxon>Bacilli</taxon>
        <taxon>Bacillales</taxon>
        <taxon>Bacillaceae</taxon>
        <taxon>Lysinibacillus</taxon>
    </lineage>
</organism>
<keyword evidence="3 5" id="KW-0378">Hydrolase</keyword>
<comment type="similarity">
    <text evidence="2 5">Belongs to the class-C beta-lactamase family.</text>
</comment>
<dbReference type="SUPFAM" id="SSF56601">
    <property type="entry name" value="beta-lactamase/transpeptidase-like"/>
    <property type="match status" value="1"/>
</dbReference>
<dbReference type="EC" id="3.5.2.6" evidence="5"/>
<dbReference type="InterPro" id="IPR012338">
    <property type="entry name" value="Beta-lactam/transpept-like"/>
</dbReference>
<evidence type="ECO:0000256" key="5">
    <source>
        <dbReference type="RuleBase" id="RU361140"/>
    </source>
</evidence>
<evidence type="ECO:0000313" key="8">
    <source>
        <dbReference type="Proteomes" id="UP000037326"/>
    </source>
</evidence>
<dbReference type="Gene3D" id="3.40.710.10">
    <property type="entry name" value="DD-peptidase/beta-lactamase superfamily"/>
    <property type="match status" value="1"/>
</dbReference>
<dbReference type="InterPro" id="IPR001586">
    <property type="entry name" value="Beta-lactam_class-C_AS"/>
</dbReference>
<dbReference type="EMBL" id="LFXJ01000008">
    <property type="protein sequence ID" value="KMY30201.1"/>
    <property type="molecule type" value="Genomic_DNA"/>
</dbReference>
<dbReference type="RefSeq" id="WP_049667529.1">
    <property type="nucleotide sequence ID" value="NZ_LFXJ01000008.1"/>
</dbReference>
<dbReference type="InterPro" id="IPR050491">
    <property type="entry name" value="AmpC-like"/>
</dbReference>
<evidence type="ECO:0000256" key="1">
    <source>
        <dbReference type="ARBA" id="ARBA00001526"/>
    </source>
</evidence>
<dbReference type="GeneID" id="96599729"/>
<dbReference type="GO" id="GO:0030288">
    <property type="term" value="C:outer membrane-bounded periplasmic space"/>
    <property type="evidence" value="ECO:0007669"/>
    <property type="project" value="InterPro"/>
</dbReference>
<dbReference type="GO" id="GO:0046677">
    <property type="term" value="P:response to antibiotic"/>
    <property type="evidence" value="ECO:0007669"/>
    <property type="project" value="UniProtKB-UniRule"/>
</dbReference>
<dbReference type="OrthoDB" id="9803467at2"/>
<dbReference type="PANTHER" id="PTHR46825:SF8">
    <property type="entry name" value="BETA-LACTAMASE-RELATED"/>
    <property type="match status" value="1"/>
</dbReference>
<evidence type="ECO:0000256" key="2">
    <source>
        <dbReference type="ARBA" id="ARBA00007840"/>
    </source>
</evidence>
<dbReference type="PROSITE" id="PS00336">
    <property type="entry name" value="BETA_LACTAMASE_C"/>
    <property type="match status" value="1"/>
</dbReference>
<proteinExistence type="inferred from homology"/>
<evidence type="ECO:0000259" key="6">
    <source>
        <dbReference type="Pfam" id="PF00144"/>
    </source>
</evidence>
<sequence>MDLHNLKKDIFKIAYPYIKTRPNVALSIGIFSQDQEATFTFGGSNFMMEEKPYIYEVGSISKVFTTSILGEMIQEGQVHVEDSIGKYFSAIPDNHPVTLKRLANHTSGLPGIGVLKNISNLFDAETHRDPFCQYSLNETIHYFKTHTDEPKVKFRYSNVGMGLLGYILANTLHTDYETAIKQRLTEPLDMPNTFISIPSDKAEAVLQGYTILGHKKPPLQMNEFMAAGAVRSTVNDLLKFMKVHLSDENSGYTLTHQATETFSEHMGIGLGWLLEDNIIWHNGSTKAFSSYLGFDKTKQTGVVVLSNYRSPILATNPGQIGKDILQLLNRYVLK</sequence>
<dbReference type="AlphaFoldDB" id="A0A0K9F7X9"/>
<reference evidence="8" key="1">
    <citation type="submission" date="2015-07" db="EMBL/GenBank/DDBJ databases">
        <authorList>
            <consortium name="Consortium for Microbial Forensics and Genomics (microFORGE)"/>
            <person name="Knight B.M."/>
            <person name="Roberts D.P."/>
            <person name="Lin D."/>
            <person name="Hari K."/>
            <person name="Fletcher J."/>
            <person name="Melcher U."/>
            <person name="Blagden T."/>
            <person name="Winegar R.A."/>
        </authorList>
    </citation>
    <scope>NUCLEOTIDE SEQUENCE [LARGE SCALE GENOMIC DNA]</scope>
    <source>
        <strain evidence="8">DSM 23493</strain>
    </source>
</reference>
<keyword evidence="4 5" id="KW-0046">Antibiotic resistance</keyword>
<gene>
    <name evidence="7" type="ORF">ACZ11_15985</name>
</gene>
<feature type="domain" description="Beta-lactamase-related" evidence="6">
    <location>
        <begin position="54"/>
        <end position="311"/>
    </location>
</feature>
<comment type="caution">
    <text evidence="7">The sequence shown here is derived from an EMBL/GenBank/DDBJ whole genome shotgun (WGS) entry which is preliminary data.</text>
</comment>
<dbReference type="GO" id="GO:0017001">
    <property type="term" value="P:antibiotic catabolic process"/>
    <property type="evidence" value="ECO:0007669"/>
    <property type="project" value="InterPro"/>
</dbReference>
<accession>A0A0K9F7X9</accession>
<evidence type="ECO:0000256" key="3">
    <source>
        <dbReference type="ARBA" id="ARBA00022801"/>
    </source>
</evidence>
<dbReference type="Pfam" id="PF00144">
    <property type="entry name" value="Beta-lactamase"/>
    <property type="match status" value="1"/>
</dbReference>
<dbReference type="GO" id="GO:0008800">
    <property type="term" value="F:beta-lactamase activity"/>
    <property type="evidence" value="ECO:0007669"/>
    <property type="project" value="UniProtKB-UniRule"/>
</dbReference>
<dbReference type="Proteomes" id="UP000037326">
    <property type="component" value="Unassembled WGS sequence"/>
</dbReference>